<keyword evidence="2" id="KW-1185">Reference proteome</keyword>
<dbReference type="Proteomes" id="UP001057402">
    <property type="component" value="Chromosome 10"/>
</dbReference>
<protein>
    <submittedName>
        <fullName evidence="1">Uncharacterized protein</fullName>
    </submittedName>
</protein>
<gene>
    <name evidence="1" type="ORF">MLD38_032893</name>
</gene>
<organism evidence="1 2">
    <name type="scientific">Melastoma candidum</name>
    <dbReference type="NCBI Taxonomy" id="119954"/>
    <lineage>
        <taxon>Eukaryota</taxon>
        <taxon>Viridiplantae</taxon>
        <taxon>Streptophyta</taxon>
        <taxon>Embryophyta</taxon>
        <taxon>Tracheophyta</taxon>
        <taxon>Spermatophyta</taxon>
        <taxon>Magnoliopsida</taxon>
        <taxon>eudicotyledons</taxon>
        <taxon>Gunneridae</taxon>
        <taxon>Pentapetalae</taxon>
        <taxon>rosids</taxon>
        <taxon>malvids</taxon>
        <taxon>Myrtales</taxon>
        <taxon>Melastomataceae</taxon>
        <taxon>Melastomatoideae</taxon>
        <taxon>Melastomateae</taxon>
        <taxon>Melastoma</taxon>
    </lineage>
</organism>
<comment type="caution">
    <text evidence="1">The sequence shown here is derived from an EMBL/GenBank/DDBJ whole genome shotgun (WGS) entry which is preliminary data.</text>
</comment>
<proteinExistence type="predicted"/>
<evidence type="ECO:0000313" key="1">
    <source>
        <dbReference type="EMBL" id="KAI4319271.1"/>
    </source>
</evidence>
<reference evidence="2" key="1">
    <citation type="journal article" date="2023" name="Front. Plant Sci.">
        <title>Chromosomal-level genome assembly of Melastoma candidum provides insights into trichome evolution.</title>
        <authorList>
            <person name="Zhong Y."/>
            <person name="Wu W."/>
            <person name="Sun C."/>
            <person name="Zou P."/>
            <person name="Liu Y."/>
            <person name="Dai S."/>
            <person name="Zhou R."/>
        </authorList>
    </citation>
    <scope>NUCLEOTIDE SEQUENCE [LARGE SCALE GENOMIC DNA]</scope>
</reference>
<dbReference type="EMBL" id="CM042889">
    <property type="protein sequence ID" value="KAI4319271.1"/>
    <property type="molecule type" value="Genomic_DNA"/>
</dbReference>
<accession>A0ACB9M6T4</accession>
<sequence>MVATKPRYFLELDIVSTVENFIEYVPEFWSSSEFSQSLRDGEIFSIDMKYFVELFVDWFYDEDSRDVWDVVNDFLMDVSFALLCDRLLITLSESDLSFFLKLFSSFLSSKREWEKFD</sequence>
<name>A0ACB9M6T4_9MYRT</name>
<evidence type="ECO:0000313" key="2">
    <source>
        <dbReference type="Proteomes" id="UP001057402"/>
    </source>
</evidence>